<evidence type="ECO:0000313" key="5">
    <source>
        <dbReference type="Proteomes" id="UP000613740"/>
    </source>
</evidence>
<comment type="pathway">
    <text evidence="1">Protein modification; protein ubiquitination.</text>
</comment>
<dbReference type="InterPro" id="IPR011705">
    <property type="entry name" value="BACK"/>
</dbReference>
<feature type="compositionally biased region" description="Gly residues" evidence="2">
    <location>
        <begin position="846"/>
        <end position="856"/>
    </location>
</feature>
<dbReference type="Pfam" id="PF00651">
    <property type="entry name" value="BTB"/>
    <property type="match status" value="1"/>
</dbReference>
<feature type="compositionally biased region" description="Gly residues" evidence="2">
    <location>
        <begin position="965"/>
        <end position="978"/>
    </location>
</feature>
<dbReference type="Gene3D" id="3.30.710.10">
    <property type="entry name" value="Potassium Channel Kv1.1, Chain A"/>
    <property type="match status" value="1"/>
</dbReference>
<dbReference type="SUPFAM" id="SSF50494">
    <property type="entry name" value="Trypsin-like serine proteases"/>
    <property type="match status" value="1"/>
</dbReference>
<evidence type="ECO:0000256" key="1">
    <source>
        <dbReference type="ARBA" id="ARBA00004906"/>
    </source>
</evidence>
<dbReference type="InterPro" id="IPR001254">
    <property type="entry name" value="Trypsin_dom"/>
</dbReference>
<evidence type="ECO:0000259" key="3">
    <source>
        <dbReference type="PROSITE" id="PS50240"/>
    </source>
</evidence>
<feature type="compositionally biased region" description="Basic residues" evidence="2">
    <location>
        <begin position="953"/>
        <end position="963"/>
    </location>
</feature>
<feature type="region of interest" description="Disordered" evidence="2">
    <location>
        <begin position="783"/>
        <end position="862"/>
    </location>
</feature>
<dbReference type="InterPro" id="IPR051481">
    <property type="entry name" value="BTB-POZ/Galectin-3-binding"/>
</dbReference>
<dbReference type="Pfam" id="PF00089">
    <property type="entry name" value="Trypsin"/>
    <property type="match status" value="2"/>
</dbReference>
<feature type="compositionally biased region" description="Acidic residues" evidence="2">
    <location>
        <begin position="418"/>
        <end position="429"/>
    </location>
</feature>
<feature type="compositionally biased region" description="Pro residues" evidence="2">
    <location>
        <begin position="1060"/>
        <end position="1079"/>
    </location>
</feature>
<proteinExistence type="predicted"/>
<feature type="compositionally biased region" description="Low complexity" evidence="2">
    <location>
        <begin position="794"/>
        <end position="845"/>
    </location>
</feature>
<feature type="region of interest" description="Disordered" evidence="2">
    <location>
        <begin position="524"/>
        <end position="550"/>
    </location>
</feature>
<dbReference type="GO" id="GO:0004252">
    <property type="term" value="F:serine-type endopeptidase activity"/>
    <property type="evidence" value="ECO:0007669"/>
    <property type="project" value="InterPro"/>
</dbReference>
<comment type="caution">
    <text evidence="4">The sequence shown here is derived from an EMBL/GenBank/DDBJ whole genome shotgun (WGS) entry which is preliminary data.</text>
</comment>
<feature type="region of interest" description="Disordered" evidence="2">
    <location>
        <begin position="1233"/>
        <end position="1256"/>
    </location>
</feature>
<accession>A0A835WKE4</accession>
<feature type="compositionally biased region" description="Gly residues" evidence="2">
    <location>
        <begin position="393"/>
        <end position="417"/>
    </location>
</feature>
<feature type="compositionally biased region" description="Low complexity" evidence="2">
    <location>
        <begin position="382"/>
        <end position="392"/>
    </location>
</feature>
<dbReference type="InterPro" id="IPR043504">
    <property type="entry name" value="Peptidase_S1_PA_chymotrypsin"/>
</dbReference>
<dbReference type="InterPro" id="IPR001314">
    <property type="entry name" value="Peptidase_S1A"/>
</dbReference>
<name>A0A835WKE4_9CHLO</name>
<gene>
    <name evidence="4" type="ORF">HYH02_005465</name>
</gene>
<reference evidence="4" key="1">
    <citation type="journal article" date="2020" name="bioRxiv">
        <title>Comparative genomics of Chlamydomonas.</title>
        <authorList>
            <person name="Craig R.J."/>
            <person name="Hasan A.R."/>
            <person name="Ness R.W."/>
            <person name="Keightley P.D."/>
        </authorList>
    </citation>
    <scope>NUCLEOTIDE SEQUENCE</scope>
    <source>
        <strain evidence="4">CCAP 11/173</strain>
    </source>
</reference>
<evidence type="ECO:0000256" key="2">
    <source>
        <dbReference type="SAM" id="MobiDB-lite"/>
    </source>
</evidence>
<dbReference type="SMART" id="SM00225">
    <property type="entry name" value="BTB"/>
    <property type="match status" value="1"/>
</dbReference>
<feature type="region of interest" description="Disordered" evidence="2">
    <location>
        <begin position="589"/>
        <end position="631"/>
    </location>
</feature>
<feature type="compositionally biased region" description="Low complexity" evidence="2">
    <location>
        <begin position="1020"/>
        <end position="1030"/>
    </location>
</feature>
<sequence length="1445" mass="142202">MAMQGAQSRDQSGQRGPGLGGTLNASAGLQPAASPPAEYGSRFASGFLRYLESGDLADVVVVVETDENVAQGDSAGHYCGSTADPAPQAPAPSSGSSGSGGTGGSSSSSSSSSSSNCSQYRLHGLLLAHHSAFFAAALGQQHFADSAARRIRLSLDRDVASHWPHLVRYFYTDRVVLDDRCALPLLALARQLLVPELDAACADYVRRRLCGGNCLAHLRAAVRFALHDLHAECVALAAQAFPLLYASPDLCGLPPASLLELLTAPGLQVHCELQVAEAVVRYLASTHVEPEAARALCAQIRFPYLDNATITRLAVAADPGPGPGPGLALGPGTAAVAAAAAAAGAVATAAREAEAPDAVAAGAPAGTPGKAVASAAAAGAQAAGTPGRDGSTGVTGGGAAGGGAAGGEVGARHGGGGDADDSNENDEGESLMSPSADTSPASSPAVSGGGAAPDSRPAAAPPPTAAPHPLLLHHAPTTTATGTAAAPAAPTSPVPRDLALEGALARLAAMEFAAAGKMLGGFPHPLDPPHAPPGALTATGPSHPLSLGGGGGGASATAAAAAAATVAAASPGRRPLAFFRSVGGGGGGGGGGGAGAGAASGPQAHALTLGPNASGGGASSPGGSGFVQCPQHPHLQAGAGPYATGVVAGGGGGGGGDGAAAAAAANAACGLVPPPRPSYCCALAHGLPGGAAWVDVALEALWEHLVPFIAVQVSGCGEGAAAHVTSSDPDCFFETNDSAEPLPWIEVILPRNVHVLQLHRYTFMHGHRRAGYYRARNFKTQIASRPTLEPPLPGTAQPQTQPQPHTHQQQQQQPQQGPPSSLQHAQGAAGVARGAGAASGPAQAGSGHGGGGGGCDPGTRYVDVPTRMTEQFDVSVQGGGGGGGGNGGGGGGVGPWRCMRLQATGAQEDGVHRLCVRALRMYGTARIDLMQQAGGFVVQPAWVLNARVEPHPHHPHHHPHSQHHGAGGPGGSGGYGSGGGGVHGGAGVGQRHTATAAAAACVLAVLCALSRTGLAARSTDSSAARSSEAALHQPEAGPVPGSQRREQQPQPHSPHQGPAPQGPQAPLQPLPHQPLPHQPPLHLHPRAPPRLLIQGGSKASVGAYPFVAVVSRLDGSYLCAGSLVHPRLVLTAAHCVTPAVGGTANPRVHLGLDRLEPGATIENRGARLVAAGAAALAALVGLGSTGGVAGGQALATRSLPHPRYNPGNFDYDAALLVLERDAPAGAKVVRLPDPGGGELLQSAPGAGRGGRGSSGGSGLTVLGWGSTEMNVLSEALRAADVRPLPTDTCGRLFGPYGTAMTPRMMCMTGRTCAGDSGGPLVMRGGGRDDDSDVFTLMGHVSFGFPRAKGQGCPAPNPATVFANLRDPGIGDWVRGVMAQLHQQSAGGAAGGGGGGGGFDALGAGLEAMLQAAADAQAAAAASIGGVTGRGGGGGGGAGQLVDEGR</sequence>
<dbReference type="Pfam" id="PF07707">
    <property type="entry name" value="BACK"/>
    <property type="match status" value="1"/>
</dbReference>
<dbReference type="InterPro" id="IPR000210">
    <property type="entry name" value="BTB/POZ_dom"/>
</dbReference>
<dbReference type="CDD" id="cd00190">
    <property type="entry name" value="Tryp_SPc"/>
    <property type="match status" value="1"/>
</dbReference>
<dbReference type="InterPro" id="IPR018114">
    <property type="entry name" value="TRYPSIN_HIS"/>
</dbReference>
<dbReference type="GO" id="GO:0006508">
    <property type="term" value="P:proteolysis"/>
    <property type="evidence" value="ECO:0007669"/>
    <property type="project" value="InterPro"/>
</dbReference>
<feature type="region of interest" description="Disordered" evidence="2">
    <location>
        <begin position="1020"/>
        <end position="1092"/>
    </location>
</feature>
<dbReference type="PRINTS" id="PR00722">
    <property type="entry name" value="CHYMOTRYPSIN"/>
</dbReference>
<feature type="region of interest" description="Disordered" evidence="2">
    <location>
        <begin position="73"/>
        <end position="113"/>
    </location>
</feature>
<dbReference type="Proteomes" id="UP000613740">
    <property type="component" value="Unassembled WGS sequence"/>
</dbReference>
<dbReference type="PANTHER" id="PTHR24410">
    <property type="entry name" value="HL07962P-RELATED"/>
    <property type="match status" value="1"/>
</dbReference>
<feature type="compositionally biased region" description="Polar residues" evidence="2">
    <location>
        <begin position="1"/>
        <end position="14"/>
    </location>
</feature>
<evidence type="ECO:0000313" key="4">
    <source>
        <dbReference type="EMBL" id="KAG2449309.1"/>
    </source>
</evidence>
<keyword evidence="5" id="KW-1185">Reference proteome</keyword>
<dbReference type="InterPro" id="IPR011333">
    <property type="entry name" value="SKP1/BTB/POZ_sf"/>
</dbReference>
<dbReference type="SUPFAM" id="SSF54695">
    <property type="entry name" value="POZ domain"/>
    <property type="match status" value="1"/>
</dbReference>
<dbReference type="InterPro" id="IPR009003">
    <property type="entry name" value="Peptidase_S1_PA"/>
</dbReference>
<dbReference type="PANTHER" id="PTHR24410:SF23">
    <property type="entry name" value="BTB DOMAIN-CONTAINING PROTEIN-RELATED"/>
    <property type="match status" value="1"/>
</dbReference>
<dbReference type="OrthoDB" id="543757at2759"/>
<feature type="compositionally biased region" description="Gly residues" evidence="2">
    <location>
        <begin position="1246"/>
        <end position="1256"/>
    </location>
</feature>
<feature type="region of interest" description="Disordered" evidence="2">
    <location>
        <begin position="949"/>
        <end position="978"/>
    </location>
</feature>
<dbReference type="Gene3D" id="2.40.10.10">
    <property type="entry name" value="Trypsin-like serine proteases"/>
    <property type="match status" value="2"/>
</dbReference>
<dbReference type="EMBL" id="JAEHOD010000014">
    <property type="protein sequence ID" value="KAG2449309.1"/>
    <property type="molecule type" value="Genomic_DNA"/>
</dbReference>
<feature type="compositionally biased region" description="Gly residues" evidence="2">
    <location>
        <begin position="613"/>
        <end position="625"/>
    </location>
</feature>
<dbReference type="PROSITE" id="PS50240">
    <property type="entry name" value="TRYPSIN_DOM"/>
    <property type="match status" value="1"/>
</dbReference>
<feature type="compositionally biased region" description="Low complexity" evidence="2">
    <location>
        <begin position="433"/>
        <end position="458"/>
    </location>
</feature>
<dbReference type="Gene3D" id="1.25.40.420">
    <property type="match status" value="1"/>
</dbReference>
<protein>
    <recommendedName>
        <fullName evidence="3">Peptidase S1 domain-containing protein</fullName>
    </recommendedName>
</protein>
<feature type="compositionally biased region" description="Gly residues" evidence="2">
    <location>
        <begin position="589"/>
        <end position="598"/>
    </location>
</feature>
<feature type="domain" description="Peptidase S1" evidence="3">
    <location>
        <begin position="1093"/>
        <end position="1378"/>
    </location>
</feature>
<dbReference type="PROSITE" id="PS00134">
    <property type="entry name" value="TRYPSIN_HIS"/>
    <property type="match status" value="1"/>
</dbReference>
<feature type="region of interest" description="Disordered" evidence="2">
    <location>
        <begin position="382"/>
        <end position="471"/>
    </location>
</feature>
<dbReference type="SMART" id="SM00020">
    <property type="entry name" value="Tryp_SPc"/>
    <property type="match status" value="1"/>
</dbReference>
<feature type="region of interest" description="Disordered" evidence="2">
    <location>
        <begin position="1"/>
        <end position="36"/>
    </location>
</feature>
<dbReference type="SMART" id="SM00875">
    <property type="entry name" value="BACK"/>
    <property type="match status" value="1"/>
</dbReference>
<feature type="compositionally biased region" description="Low complexity" evidence="2">
    <location>
        <begin position="1048"/>
        <end position="1059"/>
    </location>
</feature>
<organism evidence="4 5">
    <name type="scientific">Chlamydomonas schloesseri</name>
    <dbReference type="NCBI Taxonomy" id="2026947"/>
    <lineage>
        <taxon>Eukaryota</taxon>
        <taxon>Viridiplantae</taxon>
        <taxon>Chlorophyta</taxon>
        <taxon>core chlorophytes</taxon>
        <taxon>Chlorophyceae</taxon>
        <taxon>CS clade</taxon>
        <taxon>Chlamydomonadales</taxon>
        <taxon>Chlamydomonadaceae</taxon>
        <taxon>Chlamydomonas</taxon>
    </lineage>
</organism>